<dbReference type="PROSITE" id="PS51257">
    <property type="entry name" value="PROKAR_LIPOPROTEIN"/>
    <property type="match status" value="1"/>
</dbReference>
<accession>A0ABU4ZPW1</accession>
<name>A0ABU4ZPW1_9HYPH</name>
<evidence type="ECO:0008006" key="3">
    <source>
        <dbReference type="Google" id="ProtNLM"/>
    </source>
</evidence>
<dbReference type="RefSeq" id="WP_320235372.1">
    <property type="nucleotide sequence ID" value="NZ_JAVIJF010000018.1"/>
</dbReference>
<dbReference type="EMBL" id="JAVIJF010000018">
    <property type="protein sequence ID" value="MDX8527433.1"/>
    <property type="molecule type" value="Genomic_DNA"/>
</dbReference>
<reference evidence="1 2" key="1">
    <citation type="submission" date="2023-08" db="EMBL/GenBank/DDBJ databases">
        <title>Implementing the SeqCode for naming new Mesorhizobium species isolated from Vachellia karroo root nodules.</title>
        <authorList>
            <person name="Van Lill M."/>
        </authorList>
    </citation>
    <scope>NUCLEOTIDE SEQUENCE [LARGE SCALE GENOMIC DNA]</scope>
    <source>
        <strain evidence="1 2">MSK 1335</strain>
    </source>
</reference>
<organism evidence="1 2">
    <name type="scientific">Mesorhizobium montanum</name>
    <dbReference type="NCBI Taxonomy" id="3072323"/>
    <lineage>
        <taxon>Bacteria</taxon>
        <taxon>Pseudomonadati</taxon>
        <taxon>Pseudomonadota</taxon>
        <taxon>Alphaproteobacteria</taxon>
        <taxon>Hyphomicrobiales</taxon>
        <taxon>Phyllobacteriaceae</taxon>
        <taxon>Mesorhizobium</taxon>
    </lineage>
</organism>
<evidence type="ECO:0000313" key="2">
    <source>
        <dbReference type="Proteomes" id="UP001276840"/>
    </source>
</evidence>
<comment type="caution">
    <text evidence="1">The sequence shown here is derived from an EMBL/GenBank/DDBJ whole genome shotgun (WGS) entry which is preliminary data.</text>
</comment>
<gene>
    <name evidence="1" type="ORF">RFM68_23310</name>
</gene>
<proteinExistence type="predicted"/>
<protein>
    <recommendedName>
        <fullName evidence="3">IrrE N-terminal-like domain-containing protein</fullName>
    </recommendedName>
</protein>
<dbReference type="Proteomes" id="UP001276840">
    <property type="component" value="Unassembled WGS sequence"/>
</dbReference>
<evidence type="ECO:0000313" key="1">
    <source>
        <dbReference type="EMBL" id="MDX8527433.1"/>
    </source>
</evidence>
<sequence length="283" mass="31297">MISRKPVSGVVASCLSAGCFDLQAGERLLPEIRPFVVGTRFQGKINVDYAPLAGMLNFYVATRKLPGQLGTISCNCAYVGADIVICDKAFLETFSSSVNFTQDSFYGEGSREIWTNQADLFERVNQITSSILRTWIIGHEIGHAVLHAPTSSERRIAMTKAKENAADSFFLEKASVGHDEKAVRNLHWGLNQLIMQIIVITFKDGKAHVAPSSDDIHEPWILRAIALGQELTDRGPEPENDYYKSLSRDISVEPGGGSIGSLCQFQNLRERATQIQKKRLGEH</sequence>
<keyword evidence="2" id="KW-1185">Reference proteome</keyword>